<dbReference type="InterPro" id="IPR052415">
    <property type="entry name" value="Diphthine_MTase"/>
</dbReference>
<dbReference type="GO" id="GO:0017183">
    <property type="term" value="P:protein histidyl modification to diphthamide"/>
    <property type="evidence" value="ECO:0007669"/>
    <property type="project" value="TreeGrafter"/>
</dbReference>
<keyword evidence="2" id="KW-0677">Repeat</keyword>
<dbReference type="PANTHER" id="PTHR46042:SF1">
    <property type="entry name" value="DIPHTHINE METHYLTRANSFERASE"/>
    <property type="match status" value="1"/>
</dbReference>
<dbReference type="AlphaFoldDB" id="A0A6I9MIL8"/>
<keyword evidence="1" id="KW-0853">WD repeat</keyword>
<comment type="pathway">
    <text evidence="3">Protein modification.</text>
</comment>
<proteinExistence type="predicted"/>
<evidence type="ECO:0000256" key="1">
    <source>
        <dbReference type="ARBA" id="ARBA00022574"/>
    </source>
</evidence>
<name>A0A6I9MIL8_9TELE</name>
<evidence type="ECO:0000313" key="5">
    <source>
        <dbReference type="RefSeq" id="XP_010766274.1"/>
    </source>
</evidence>
<organism evidence="4 5">
    <name type="scientific">Notothenia coriiceps</name>
    <name type="common">black rockcod</name>
    <dbReference type="NCBI Taxonomy" id="8208"/>
    <lineage>
        <taxon>Eukaryota</taxon>
        <taxon>Metazoa</taxon>
        <taxon>Chordata</taxon>
        <taxon>Craniata</taxon>
        <taxon>Vertebrata</taxon>
        <taxon>Euteleostomi</taxon>
        <taxon>Actinopterygii</taxon>
        <taxon>Neopterygii</taxon>
        <taxon>Teleostei</taxon>
        <taxon>Neoteleostei</taxon>
        <taxon>Acanthomorphata</taxon>
        <taxon>Eupercaria</taxon>
        <taxon>Perciformes</taxon>
        <taxon>Notothenioidei</taxon>
        <taxon>Nototheniidae</taxon>
        <taxon>Notothenia</taxon>
    </lineage>
</organism>
<dbReference type="KEGG" id="ncc:104942704"/>
<dbReference type="OrthoDB" id="1930760at2759"/>
<sequence length="153" mass="17081">MIVIKCIAHTYYMIIWDIMNCSSTYWSYSHSSCCCLTDDFTSTSFLQAGEEDAAPSRTGRLYLFEFRREGSMSPPLTELQRMDTAAILDLKWCHVPVSGEAVLGLAAANGELQLYTLSHSQEGGRSLHLLCSLEVGAERLALSLDWSTGRMDR</sequence>
<dbReference type="Proteomes" id="UP000504611">
    <property type="component" value="Unplaced"/>
</dbReference>
<evidence type="ECO:0000256" key="2">
    <source>
        <dbReference type="ARBA" id="ARBA00022737"/>
    </source>
</evidence>
<keyword evidence="4" id="KW-1185">Reference proteome</keyword>
<evidence type="ECO:0000313" key="4">
    <source>
        <dbReference type="Proteomes" id="UP000504611"/>
    </source>
</evidence>
<reference evidence="5" key="1">
    <citation type="submission" date="2025-08" db="UniProtKB">
        <authorList>
            <consortium name="RefSeq"/>
        </authorList>
    </citation>
    <scope>IDENTIFICATION</scope>
    <source>
        <tissue evidence="5">Muscle</tissue>
    </source>
</reference>
<gene>
    <name evidence="5" type="primary">LOC104942704</name>
</gene>
<protein>
    <submittedName>
        <fullName evidence="5">Diphthamide biosynthesis protein 7-like</fullName>
    </submittedName>
</protein>
<evidence type="ECO:0000256" key="3">
    <source>
        <dbReference type="ARBA" id="ARBA00043952"/>
    </source>
</evidence>
<dbReference type="PANTHER" id="PTHR46042">
    <property type="entry name" value="DIPHTHINE METHYLTRANSFERASE"/>
    <property type="match status" value="1"/>
</dbReference>
<dbReference type="GeneID" id="104942704"/>
<accession>A0A6I9MIL8</accession>
<dbReference type="RefSeq" id="XP_010766274.1">
    <property type="nucleotide sequence ID" value="XM_010767972.1"/>
</dbReference>
<dbReference type="GO" id="GO:0061685">
    <property type="term" value="F:diphthine methylesterase activity"/>
    <property type="evidence" value="ECO:0007669"/>
    <property type="project" value="TreeGrafter"/>
</dbReference>
<dbReference type="GO" id="GO:0005737">
    <property type="term" value="C:cytoplasm"/>
    <property type="evidence" value="ECO:0007669"/>
    <property type="project" value="TreeGrafter"/>
</dbReference>